<name>Q9S9S1_ARATH</name>
<gene>
    <name evidence="2" type="primary">F28J9.8</name>
</gene>
<dbReference type="InterPro" id="IPR012340">
    <property type="entry name" value="NA-bd_OB-fold"/>
</dbReference>
<dbReference type="CDD" id="cd04481">
    <property type="entry name" value="RPA1_DBD_B_like"/>
    <property type="match status" value="1"/>
</dbReference>
<sequence length="429" mass="49430">MATTFAYLKDVRPYMNTWRVQVKILHSWKQYTSNTGETIEMVIFDEYMLLDKSLLLASWRNERLTISRLQRLILKSVMKCNRMQVTLWGSYAQQVFRVCQESEGKNVIFLIRFAKIKACKGKFYQWYIKVLTFIICDLCLSNSFDASQVHVNPNFLEVVAFSQSLPADGNICIFCARVPTFEMVAVKMIDYSDCSHVIRRLIIYMLVLMVLTTRGRSLDYDVPHASLLLQMWPLVVLQKKLYVRYMFMQRLWITMVEPNCYCLIQFSLRSLAKHLPDSVKNLIGKTFMFLVWVEKDNILDGKGIYKVSKVPLMLENCNGSPDSTTPSSKRVYARELNGSEGFSSSKKVCIVPLDLEKSISENAEQSVVVDAEVADSKEAIVPIDIKTPIVAVEKDNEKPKFEDVGMVKQEFKKEKSKNMVGVRVKVEKK</sequence>
<evidence type="ECO:0000259" key="1">
    <source>
        <dbReference type="Pfam" id="PF02721"/>
    </source>
</evidence>
<dbReference type="InterPro" id="IPR003871">
    <property type="entry name" value="RFA1B/D_OB_1st"/>
</dbReference>
<dbReference type="Pfam" id="PF02721">
    <property type="entry name" value="DUF223"/>
    <property type="match status" value="1"/>
</dbReference>
<proteinExistence type="predicted"/>
<reference evidence="2" key="2">
    <citation type="submission" date="1999-11" db="EMBL/GenBank/DDBJ databases">
        <authorList>
            <person name="Theologis"/>
        </authorList>
    </citation>
    <scope>NUCLEOTIDE SEQUENCE</scope>
</reference>
<feature type="domain" description="Replication protein A 70 kDa DNA-binding subunit B/D first OB fold" evidence="1">
    <location>
        <begin position="5"/>
        <end position="46"/>
    </location>
</feature>
<organism evidence="2">
    <name type="scientific">Arabidopsis thaliana</name>
    <name type="common">Mouse-ear cress</name>
    <dbReference type="NCBI Taxonomy" id="3702"/>
    <lineage>
        <taxon>Eukaryota</taxon>
        <taxon>Viridiplantae</taxon>
        <taxon>Streptophyta</taxon>
        <taxon>Embryophyta</taxon>
        <taxon>Tracheophyta</taxon>
        <taxon>Spermatophyta</taxon>
        <taxon>Magnoliopsida</taxon>
        <taxon>eudicotyledons</taxon>
        <taxon>Gunneridae</taxon>
        <taxon>Pentapetalae</taxon>
        <taxon>rosids</taxon>
        <taxon>malvids</taxon>
        <taxon>Brassicales</taxon>
        <taxon>Brassicaceae</taxon>
        <taxon>Camelineae</taxon>
        <taxon>Arabidopsis</taxon>
    </lineage>
</organism>
<evidence type="ECO:0000313" key="2">
    <source>
        <dbReference type="EMBL" id="AAF06084.1"/>
    </source>
</evidence>
<dbReference type="Gene3D" id="2.40.50.140">
    <property type="entry name" value="Nucleic acid-binding proteins"/>
    <property type="match status" value="1"/>
</dbReference>
<reference evidence="2" key="1">
    <citation type="submission" date="1999-10" db="EMBL/GenBank/DDBJ databases">
        <title>Arabidopsis thaliana chromosome 1 BAC F28J9 sequence.</title>
        <authorList>
            <person name="Schwartz J.R."/>
            <person name="Yu G."/>
            <person name="Toriumi M."/>
            <person name="Lenz C."/>
            <person name="Liu S."/>
            <person name="Lee J.M."/>
            <person name="Li J."/>
            <person name="Gonzalez A."/>
            <person name="Liu A."/>
            <person name="Liu K."/>
            <person name="Sakano H."/>
            <person name="Vaysberg M."/>
            <person name="Chin C."/>
            <person name="Choi E."/>
            <person name="Chiou J."/>
            <person name="Altafi H."/>
            <person name="Araujo R."/>
            <person name="Brooks S."/>
            <person name="Buehler E."/>
            <person name="Chao Q."/>
            <person name="Conn L."/>
            <person name="Conway A."/>
            <person name="Dunn P."/>
            <person name="Hansen N."/>
            <person name="Howng B."/>
            <person name="Huizar L."/>
            <person name="Johnson-Hopson C."/>
            <person name="Khan S."/>
            <person name="Kim C."/>
            <person name="Lam B."/>
            <person name="Nguyen M."/>
            <person name="Palm C."/>
            <person name="Rowley D."/>
            <person name="Shinn P."/>
            <person name="Southwick A."/>
            <person name="Tambunga G."/>
            <person name="Walker M."/>
            <person name="Davis R.W."/>
            <person name="Ecker J.R."/>
            <person name="Federspiel N.A."/>
            <person name="Theologis A."/>
        </authorList>
    </citation>
    <scope>NUCLEOTIDE SEQUENCE</scope>
</reference>
<dbReference type="AlphaFoldDB" id="Q9S9S1"/>
<reference key="3">
    <citation type="journal article" date="2000" name="Nature">
        <title>Sequence and analysis of chromosome 1 of the plant Arabidopsis thaliana.</title>
        <authorList>
            <person name="Theologis A."/>
            <person name="Ecker J.R."/>
            <person name="Palm C.J."/>
            <person name="Federspiel N.A."/>
            <person name="Kaul S."/>
            <person name="White O."/>
            <person name="Alonso J."/>
            <person name="Altafi H."/>
            <person name="Araujo R."/>
            <person name="Bowman C.L."/>
            <person name="Brooks S.Y."/>
            <person name="Buehler E."/>
            <person name="Chan A."/>
            <person name="Chao Q."/>
            <person name="Chen H."/>
            <person name="Cheuk R.F."/>
            <person name="Chin C.W."/>
            <person name="Chung M.K."/>
            <person name="Conn L."/>
            <person name="Conway A.B."/>
            <person name="Conway A.R."/>
            <person name="Creasy T.H."/>
            <person name="Dewar K."/>
            <person name="Dunn P."/>
            <person name="Etgu P."/>
            <person name="Feldblyum T.V."/>
            <person name="Feng J."/>
            <person name="Fong B."/>
            <person name="Fujii C.Y."/>
            <person name="Gill J.E."/>
            <person name="Goldsmith A.D."/>
            <person name="Haas B."/>
            <person name="Hansen N.F."/>
            <person name="Hughes B."/>
            <person name="Huizar L."/>
            <person name="Hunter J.L."/>
            <person name="Jenkins J."/>
            <person name="Johnson-Hopson C."/>
            <person name="Khan S."/>
            <person name="Khaykin E."/>
            <person name="Kim C.J."/>
            <person name="Koo H.L."/>
            <person name="Kremenetskaia I."/>
            <person name="Kurtz D.B."/>
            <person name="Kwan A."/>
            <person name="Lam B."/>
            <person name="Langin-Hooper S."/>
            <person name="Lee A."/>
            <person name="Lee J.M."/>
            <person name="Lenz C.A."/>
            <person name="Li J.H."/>
            <person name="Li Y."/>
            <person name="Lin X."/>
            <person name="Liu S.X."/>
            <person name="Liu Z.A."/>
            <person name="Luros J.S."/>
            <person name="Maiti R."/>
            <person name="Marziali A."/>
            <person name="Militscher J."/>
            <person name="Miranda M."/>
            <person name="Nguyen M."/>
            <person name="Nierman W.C."/>
            <person name="Osborne B.I."/>
            <person name="Pai G."/>
            <person name="Peterson J."/>
            <person name="Pham P.K."/>
            <person name="Rizzo M."/>
            <person name="Rooney T."/>
            <person name="Rowley D."/>
            <person name="Sakano H."/>
            <person name="Salzberg S.L."/>
            <person name="Schwartz J.R."/>
            <person name="Shinn P."/>
            <person name="Southwick A.M."/>
            <person name="Sun H."/>
            <person name="Tallon L.J."/>
            <person name="Tambunga G."/>
            <person name="Toriumi M.J."/>
            <person name="Town C.D."/>
            <person name="Utterback T."/>
            <person name="Van Aken S."/>
            <person name="Vaysberg M."/>
            <person name="Vysotskaia V.S."/>
            <person name="Walker M."/>
            <person name="Wu D."/>
            <person name="Yu G."/>
            <person name="Fraser C.M."/>
            <person name="Venter J.C."/>
            <person name="Davis R.W."/>
        </authorList>
    </citation>
    <scope>NUCLEOTIDE SEQUENCE [LARGE SCALE GENOMIC DNA]</scope>
    <source>
        <strain>cv. Columbia</strain>
    </source>
</reference>
<protein>
    <submittedName>
        <fullName evidence="2">F28J9.8</fullName>
    </submittedName>
</protein>
<dbReference type="EMBL" id="AC007918">
    <property type="protein sequence ID" value="AAF06084.1"/>
    <property type="molecule type" value="Genomic_DNA"/>
</dbReference>
<accession>Q9S9S1</accession>
<dbReference type="PIR" id="A86486">
    <property type="entry name" value="A86486"/>
</dbReference>